<name>A0A391P372_9EUKA</name>
<proteinExistence type="predicted"/>
<feature type="non-terminal residue" evidence="1">
    <location>
        <position position="1"/>
    </location>
</feature>
<dbReference type="AlphaFoldDB" id="A0A391P372"/>
<reference evidence="1 2" key="1">
    <citation type="journal article" date="2018" name="PLoS ONE">
        <title>The draft genome of Kipferlia bialata reveals reductive genome evolution in fornicate parasites.</title>
        <authorList>
            <person name="Tanifuji G."/>
            <person name="Takabayashi S."/>
            <person name="Kume K."/>
            <person name="Takagi M."/>
            <person name="Nakayama T."/>
            <person name="Kamikawa R."/>
            <person name="Inagaki Y."/>
            <person name="Hashimoto T."/>
        </authorList>
    </citation>
    <scope>NUCLEOTIDE SEQUENCE [LARGE SCALE GENOMIC DNA]</scope>
    <source>
        <strain evidence="1">NY0173</strain>
    </source>
</reference>
<evidence type="ECO:0000313" key="2">
    <source>
        <dbReference type="Proteomes" id="UP000265618"/>
    </source>
</evidence>
<accession>A0A391P372</accession>
<dbReference type="EMBL" id="BDIP01007836">
    <property type="protein sequence ID" value="GCA64603.1"/>
    <property type="molecule type" value="Genomic_DNA"/>
</dbReference>
<comment type="caution">
    <text evidence="1">The sequence shown here is derived from an EMBL/GenBank/DDBJ whole genome shotgun (WGS) entry which is preliminary data.</text>
</comment>
<protein>
    <submittedName>
        <fullName evidence="1">Uncharacterized protein</fullName>
    </submittedName>
</protein>
<gene>
    <name evidence="1" type="ORF">KIPB_014791</name>
</gene>
<sequence length="61" mass="6685">MSSFADLLDPVYERADARWLIPFAEAPALINSITTQCQQAGTHYVDHAFPPGAASLNRIPK</sequence>
<keyword evidence="2" id="KW-1185">Reference proteome</keyword>
<organism evidence="1 2">
    <name type="scientific">Kipferlia bialata</name>
    <dbReference type="NCBI Taxonomy" id="797122"/>
    <lineage>
        <taxon>Eukaryota</taxon>
        <taxon>Metamonada</taxon>
        <taxon>Carpediemonas-like organisms</taxon>
        <taxon>Kipferlia</taxon>
    </lineage>
</organism>
<dbReference type="Proteomes" id="UP000265618">
    <property type="component" value="Unassembled WGS sequence"/>
</dbReference>
<evidence type="ECO:0000313" key="1">
    <source>
        <dbReference type="EMBL" id="GCA64603.1"/>
    </source>
</evidence>